<organism evidence="1 2">
    <name type="scientific">Candidatus Marsarchaeota G2 archaeon BE_D</name>
    <dbReference type="NCBI Taxonomy" id="1978158"/>
    <lineage>
        <taxon>Archaea</taxon>
        <taxon>Candidatus Marsarchaeota</taxon>
        <taxon>Candidatus Marsarchaeota group 2</taxon>
    </lineage>
</organism>
<dbReference type="InterPro" id="IPR004927">
    <property type="entry name" value="MerB"/>
</dbReference>
<name>A0A2R6C9Z9_9ARCH</name>
<protein>
    <submittedName>
        <fullName evidence="1">Uncharacterized protein</fullName>
    </submittedName>
</protein>
<dbReference type="Pfam" id="PF03243">
    <property type="entry name" value="MerB"/>
    <property type="match status" value="1"/>
</dbReference>
<dbReference type="GO" id="GO:0018836">
    <property type="term" value="F:alkylmercury lyase activity"/>
    <property type="evidence" value="ECO:0007669"/>
    <property type="project" value="InterPro"/>
</dbReference>
<dbReference type="SUPFAM" id="SSF160387">
    <property type="entry name" value="NosL/MerB-like"/>
    <property type="match status" value="1"/>
</dbReference>
<dbReference type="AlphaFoldDB" id="A0A2R6C9Z9"/>
<dbReference type="Proteomes" id="UP000242015">
    <property type="component" value="Unassembled WGS sequence"/>
</dbReference>
<accession>A0A2R6C9Z9</accession>
<dbReference type="EMBL" id="NEXF01000213">
    <property type="protein sequence ID" value="PSO07640.1"/>
    <property type="molecule type" value="Genomic_DNA"/>
</dbReference>
<dbReference type="Gene3D" id="3.30.450.410">
    <property type="match status" value="1"/>
</dbReference>
<sequence>MNTALNIQETIERITSDEPTDFRIVKPSGGSLYVYCALDTVLYTTLTGERVEVETRIAGKDVRFTLTPDTNLMVSFVDPKSSDGLPDSKDTPSNLCPYLKFFENSAQYHDWKKTLPPSVQAVVTLISVKDAFTLIKRFVKEETGATE</sequence>
<evidence type="ECO:0000313" key="1">
    <source>
        <dbReference type="EMBL" id="PSO07640.1"/>
    </source>
</evidence>
<reference evidence="1 2" key="1">
    <citation type="submission" date="2017-04" db="EMBL/GenBank/DDBJ databases">
        <title>Novel microbial lineages endemic to geothermal iron-oxide mats fill important gaps in the evolutionary history of Archaea.</title>
        <authorList>
            <person name="Jay Z.J."/>
            <person name="Beam J.P."/>
            <person name="Dlakic M."/>
            <person name="Rusch D.B."/>
            <person name="Kozubal M.A."/>
            <person name="Inskeep W.P."/>
        </authorList>
    </citation>
    <scope>NUCLEOTIDE SEQUENCE [LARGE SCALE GENOMIC DNA]</scope>
    <source>
        <strain evidence="1">BE_D</strain>
    </source>
</reference>
<dbReference type="InterPro" id="IPR053717">
    <property type="entry name" value="MerB_lyase_sf"/>
</dbReference>
<gene>
    <name evidence="1" type="ORF">B9Q04_09795</name>
</gene>
<evidence type="ECO:0000313" key="2">
    <source>
        <dbReference type="Proteomes" id="UP000242015"/>
    </source>
</evidence>
<comment type="caution">
    <text evidence="1">The sequence shown here is derived from an EMBL/GenBank/DDBJ whole genome shotgun (WGS) entry which is preliminary data.</text>
</comment>
<proteinExistence type="predicted"/>